<dbReference type="AlphaFoldDB" id="A0AA38VJG7"/>
<proteinExistence type="predicted"/>
<dbReference type="EMBL" id="JANBVO010000003">
    <property type="protein sequence ID" value="KAJ9155696.1"/>
    <property type="molecule type" value="Genomic_DNA"/>
</dbReference>
<evidence type="ECO:0000313" key="2">
    <source>
        <dbReference type="EMBL" id="KAJ9155696.1"/>
    </source>
</evidence>
<dbReference type="GO" id="GO:0016787">
    <property type="term" value="F:hydrolase activity"/>
    <property type="evidence" value="ECO:0007669"/>
    <property type="project" value="UniProtKB-KW"/>
</dbReference>
<name>A0AA38VJG7_9PEZI</name>
<keyword evidence="3" id="KW-1185">Reference proteome</keyword>
<keyword evidence="1" id="KW-0732">Signal</keyword>
<dbReference type="Proteomes" id="UP001174694">
    <property type="component" value="Unassembled WGS sequence"/>
</dbReference>
<protein>
    <submittedName>
        <fullName evidence="2">Glycoside hydrolase family 43 protein</fullName>
    </submittedName>
</protein>
<accession>A0AA38VJG7</accession>
<evidence type="ECO:0000256" key="1">
    <source>
        <dbReference type="SAM" id="SignalP"/>
    </source>
</evidence>
<gene>
    <name evidence="2" type="ORF">NKR23_g2061</name>
</gene>
<feature type="chain" id="PRO_5041465026" evidence="1">
    <location>
        <begin position="24"/>
        <end position="916"/>
    </location>
</feature>
<dbReference type="Pfam" id="PF18951">
    <property type="entry name" value="DUF5695"/>
    <property type="match status" value="1"/>
</dbReference>
<dbReference type="InterPro" id="IPR043750">
    <property type="entry name" value="DUF5695"/>
</dbReference>
<sequence>MAARFRLGVVISALLAGLPFGAGQGDNLGLSSGYVTLKTTNFDIQLAKDAQVLVSLKPAGQTFDFLPFDYLPFRAGNGQYHWGDITYRYRAAGTNASWIDGDSSAARQPITVLQNSSGSLAAADLASTLPSGTPLDVTRSWLEVDGDLGLAFKITNSGNTSIEVGSLGLPAEFNSIFTNRTAEETQAKCSLSDPYVGMYAGNIRVTPVSGNGPALVVTPLGDTPLEAYRNLDEPYYDATQYASQVFEGFYEWQVLTKAWAENEWSGVEPWNEPSSRVLKAGENFTVGVRFSLAKDGIRAIDDAIQASGTPYVRGIPGYIIPQDLPAQLIVRPGQAGSVASITSHPTGALTVSDLSEKIYQIQASSNLLGRARLTITYTNGHVQTVHYYIIRPGPQTLSGLGTFLTTEQYFTNTSDPFGRAPSVISYDYSVHQQVLQEDRAWIAGLSDEAGAGSFLAATMKQAVQPDAAEIAKLEAFVSGVMWGTIQTTADHAVRKSVFFYEPDAVPGYTYDPSIVWTGWASWNKAAAYATDRAYDYVHVTAAYWGLYRAGRAYPSLLKEHSWDWYLNQSYATVMAATSTDSSGNFLVGYANDGLMGETVFGELLKDLGREGWTEEADALEANMRYRAELWDQMAVPFGSEMAWDSTGQEGVFYWSKYFGYKDTAAKTLKTVLGFTPTVPHWGWNGNARRYWDNWYGGKLRRLERQLHHYGSGLNALVALSAFRSNTTDEYLLRVGYGGMNGPLSNINAEGFAAASFHSWPETLAWDAYSGDYGPNFVGLALGAAAYLVEDPDAGWAAYGGVVVTSSSGGSGGGVVTMEPRDAARRRVYIAPLSVMLEVDAGVIQEIAYDTENASLTVTLAQLEGGAEATSAVLWIEADTGANYTVATPGIAKARSGWQIPLGSNSSVSVSILPSSS</sequence>
<keyword evidence="2" id="KW-0378">Hydrolase</keyword>
<comment type="caution">
    <text evidence="2">The sequence shown here is derived from an EMBL/GenBank/DDBJ whole genome shotgun (WGS) entry which is preliminary data.</text>
</comment>
<feature type="signal peptide" evidence="1">
    <location>
        <begin position="1"/>
        <end position="23"/>
    </location>
</feature>
<organism evidence="2 3">
    <name type="scientific">Pleurostoma richardsiae</name>
    <dbReference type="NCBI Taxonomy" id="41990"/>
    <lineage>
        <taxon>Eukaryota</taxon>
        <taxon>Fungi</taxon>
        <taxon>Dikarya</taxon>
        <taxon>Ascomycota</taxon>
        <taxon>Pezizomycotina</taxon>
        <taxon>Sordariomycetes</taxon>
        <taxon>Sordariomycetidae</taxon>
        <taxon>Calosphaeriales</taxon>
        <taxon>Pleurostomataceae</taxon>
        <taxon>Pleurostoma</taxon>
    </lineage>
</organism>
<evidence type="ECO:0000313" key="3">
    <source>
        <dbReference type="Proteomes" id="UP001174694"/>
    </source>
</evidence>
<reference evidence="2" key="1">
    <citation type="submission" date="2022-07" db="EMBL/GenBank/DDBJ databases">
        <title>Fungi with potential for degradation of polypropylene.</title>
        <authorList>
            <person name="Gostincar C."/>
        </authorList>
    </citation>
    <scope>NUCLEOTIDE SEQUENCE</scope>
    <source>
        <strain evidence="2">EXF-13308</strain>
    </source>
</reference>